<dbReference type="AlphaFoldDB" id="A0A7H8N669"/>
<dbReference type="Pfam" id="PF07228">
    <property type="entry name" value="SpoIIE"/>
    <property type="match status" value="2"/>
</dbReference>
<evidence type="ECO:0000313" key="5">
    <source>
        <dbReference type="Proteomes" id="UP000509303"/>
    </source>
</evidence>
<accession>A0A7H8N669</accession>
<feature type="region of interest" description="Disordered" evidence="2">
    <location>
        <begin position="237"/>
        <end position="278"/>
    </location>
</feature>
<proteinExistence type="predicted"/>
<organism evidence="4 5">
    <name type="scientific">Streptomyces buecherae</name>
    <dbReference type="NCBI Taxonomy" id="2763006"/>
    <lineage>
        <taxon>Bacteria</taxon>
        <taxon>Bacillati</taxon>
        <taxon>Actinomycetota</taxon>
        <taxon>Actinomycetes</taxon>
        <taxon>Kitasatosporales</taxon>
        <taxon>Streptomycetaceae</taxon>
        <taxon>Streptomyces</taxon>
    </lineage>
</organism>
<dbReference type="CDD" id="cd16936">
    <property type="entry name" value="HATPase_RsbW-like"/>
    <property type="match status" value="1"/>
</dbReference>
<dbReference type="InterPro" id="IPR036890">
    <property type="entry name" value="HATPase_C_sf"/>
</dbReference>
<feature type="region of interest" description="Disordered" evidence="2">
    <location>
        <begin position="27"/>
        <end position="47"/>
    </location>
</feature>
<keyword evidence="1" id="KW-0378">Hydrolase</keyword>
<evidence type="ECO:0000256" key="2">
    <source>
        <dbReference type="SAM" id="MobiDB-lite"/>
    </source>
</evidence>
<sequence length="761" mass="77431">MGTGVNAQWGARGAEAVGAYEGDGAAVPRRDAPVPGAPSGGVAATGPAPGRICRTVLPGNVLAPAAARRFVRDALADWAAHGMPQGDVITDQLRDDAVLLVSELVTNAVVHAGTGVVVRCALEPAEAPEPTATLYAEVTDHHPARAVRGQPALREAAPEAVGAAVASEAGGPADGLPRAGAVGAGMGTDARGGARAVVGGGDRAGSGLRLVGTIADSWGTIYRRTSKTVWFRLPMGSAPAEGPTPSTESACAEGGAAPAREAGCGDRGPGDRTPGADLRTADVLAPAPREAEQDRGAPGLLSHGGLSFLAEASDLLAGQFDADKVALLAGQLLVPRLADWCAVWLESGDAGPAAPWVWHASENQMAELRRQVGERPPPLPATARGRAMPWPWPGDGAAAGSGGAALACALVTGGRTVGTLLIGRDGLSQLPDEVARLFEDLARRVALAVGAARQYTRQAQISEVLQRGLLPSGLAAIPGMDTAVVYEPAGGTCAGGDFYDVFPAGDGRWCFALGDVCGNGPEAAVVTGLARPVVRLLAREGYGVTEVLDRLNRTLGEKAVEAAASAIAAEGPGESRFLSLLYGELVPYDGLDEAVPHDGLDQAVPHGEPVPREGPMPYGESRGGGRSGPAGEEGARGARRGVRCTLASAGHPLPMLLRADGGVVARAAPQLLLGVLDGVRYESETFDLLPGETLLCVTDGVTERRSDRAQFDDDDGLARALAACAGLTAQEVAQHVRTAVHAFGAAPPSDDLAMLVLRAAP</sequence>
<evidence type="ECO:0000313" key="4">
    <source>
        <dbReference type="EMBL" id="QKW49816.1"/>
    </source>
</evidence>
<dbReference type="InterPro" id="IPR001932">
    <property type="entry name" value="PPM-type_phosphatase-like_dom"/>
</dbReference>
<dbReference type="PANTHER" id="PTHR43156:SF2">
    <property type="entry name" value="STAGE II SPORULATION PROTEIN E"/>
    <property type="match status" value="1"/>
</dbReference>
<dbReference type="SMART" id="SM00331">
    <property type="entry name" value="PP2C_SIG"/>
    <property type="match status" value="1"/>
</dbReference>
<dbReference type="Proteomes" id="UP000509303">
    <property type="component" value="Chromosome"/>
</dbReference>
<feature type="domain" description="PPM-type phosphatase" evidence="3">
    <location>
        <begin position="477"/>
        <end position="759"/>
    </location>
</feature>
<dbReference type="InterPro" id="IPR052016">
    <property type="entry name" value="Bact_Sigma-Reg"/>
</dbReference>
<evidence type="ECO:0000256" key="1">
    <source>
        <dbReference type="ARBA" id="ARBA00022801"/>
    </source>
</evidence>
<dbReference type="RefSeq" id="WP_176161551.1">
    <property type="nucleotide sequence ID" value="NZ_CP054929.1"/>
</dbReference>
<dbReference type="Gene3D" id="3.30.565.10">
    <property type="entry name" value="Histidine kinase-like ATPase, C-terminal domain"/>
    <property type="match status" value="1"/>
</dbReference>
<dbReference type="SUPFAM" id="SSF55781">
    <property type="entry name" value="GAF domain-like"/>
    <property type="match status" value="1"/>
</dbReference>
<reference evidence="4 5" key="1">
    <citation type="submission" date="2020-06" db="EMBL/GenBank/DDBJ databases">
        <title>Genome mining for natural products.</title>
        <authorList>
            <person name="Zhang B."/>
            <person name="Shi J."/>
            <person name="Ge H."/>
        </authorList>
    </citation>
    <scope>NUCLEOTIDE SEQUENCE [LARGE SCALE GENOMIC DNA]</scope>
    <source>
        <strain evidence="4 5">NA00687</strain>
    </source>
</reference>
<keyword evidence="5" id="KW-1185">Reference proteome</keyword>
<feature type="region of interest" description="Disordered" evidence="2">
    <location>
        <begin position="602"/>
        <end position="638"/>
    </location>
</feature>
<gene>
    <name evidence="4" type="ORF">HUT08_09910</name>
</gene>
<dbReference type="InterPro" id="IPR029016">
    <property type="entry name" value="GAF-like_dom_sf"/>
</dbReference>
<dbReference type="Gene3D" id="3.30.450.40">
    <property type="match status" value="1"/>
</dbReference>
<evidence type="ECO:0000259" key="3">
    <source>
        <dbReference type="SMART" id="SM00331"/>
    </source>
</evidence>
<dbReference type="Gene3D" id="3.60.40.10">
    <property type="entry name" value="PPM-type phosphatase domain"/>
    <property type="match status" value="1"/>
</dbReference>
<dbReference type="PANTHER" id="PTHR43156">
    <property type="entry name" value="STAGE II SPORULATION PROTEIN E-RELATED"/>
    <property type="match status" value="1"/>
</dbReference>
<protein>
    <submittedName>
        <fullName evidence="4">SpoIIE family protein phosphatase</fullName>
    </submittedName>
</protein>
<dbReference type="EMBL" id="CP054929">
    <property type="protein sequence ID" value="QKW49816.1"/>
    <property type="molecule type" value="Genomic_DNA"/>
</dbReference>
<name>A0A7H8N669_9ACTN</name>
<dbReference type="GO" id="GO:0016791">
    <property type="term" value="F:phosphatase activity"/>
    <property type="evidence" value="ECO:0007669"/>
    <property type="project" value="TreeGrafter"/>
</dbReference>
<dbReference type="InterPro" id="IPR036457">
    <property type="entry name" value="PPM-type-like_dom_sf"/>
</dbReference>
<feature type="compositionally biased region" description="Low complexity" evidence="2">
    <location>
        <begin position="250"/>
        <end position="262"/>
    </location>
</feature>